<keyword evidence="2" id="KW-1185">Reference proteome</keyword>
<sequence length="99" mass="10711">LRRPGPLNCREGECGCEAGVNRCMKRMLGVRVGNLNDRRLGIAKTLKNISSATPSSPDIPLKLLVRAGKTCLAQVEARAKASPQARLRYSNTRCHGPAL</sequence>
<gene>
    <name evidence="1" type="ORF">CRG98_011491</name>
</gene>
<evidence type="ECO:0000313" key="1">
    <source>
        <dbReference type="EMBL" id="PKI67895.1"/>
    </source>
</evidence>
<reference evidence="1 2" key="1">
    <citation type="submission" date="2017-11" db="EMBL/GenBank/DDBJ databases">
        <title>De-novo sequencing of pomegranate (Punica granatum L.) genome.</title>
        <authorList>
            <person name="Akparov Z."/>
            <person name="Amiraslanov A."/>
            <person name="Hajiyeva S."/>
            <person name="Abbasov M."/>
            <person name="Kaur K."/>
            <person name="Hamwieh A."/>
            <person name="Solovyev V."/>
            <person name="Salamov A."/>
            <person name="Braich B."/>
            <person name="Kosarev P."/>
            <person name="Mahmoud A."/>
            <person name="Hajiyev E."/>
            <person name="Babayeva S."/>
            <person name="Izzatullayeva V."/>
            <person name="Mammadov A."/>
            <person name="Mammadov A."/>
            <person name="Sharifova S."/>
            <person name="Ojaghi J."/>
            <person name="Eynullazada K."/>
            <person name="Bayramov B."/>
            <person name="Abdulazimova A."/>
            <person name="Shahmuradov I."/>
        </authorList>
    </citation>
    <scope>NUCLEOTIDE SEQUENCE [LARGE SCALE GENOMIC DNA]</scope>
    <source>
        <strain evidence="2">cv. AG2017</strain>
        <tissue evidence="1">Leaf</tissue>
    </source>
</reference>
<dbReference type="AlphaFoldDB" id="A0A2I0KHA3"/>
<name>A0A2I0KHA3_PUNGR</name>
<dbReference type="EMBL" id="PGOL01000571">
    <property type="protein sequence ID" value="PKI67895.1"/>
    <property type="molecule type" value="Genomic_DNA"/>
</dbReference>
<accession>A0A2I0KHA3</accession>
<organism evidence="1 2">
    <name type="scientific">Punica granatum</name>
    <name type="common">Pomegranate</name>
    <dbReference type="NCBI Taxonomy" id="22663"/>
    <lineage>
        <taxon>Eukaryota</taxon>
        <taxon>Viridiplantae</taxon>
        <taxon>Streptophyta</taxon>
        <taxon>Embryophyta</taxon>
        <taxon>Tracheophyta</taxon>
        <taxon>Spermatophyta</taxon>
        <taxon>Magnoliopsida</taxon>
        <taxon>eudicotyledons</taxon>
        <taxon>Gunneridae</taxon>
        <taxon>Pentapetalae</taxon>
        <taxon>rosids</taxon>
        <taxon>malvids</taxon>
        <taxon>Myrtales</taxon>
        <taxon>Lythraceae</taxon>
        <taxon>Punica</taxon>
    </lineage>
</organism>
<proteinExistence type="predicted"/>
<protein>
    <submittedName>
        <fullName evidence="1">Uncharacterized protein</fullName>
    </submittedName>
</protein>
<dbReference type="Proteomes" id="UP000233551">
    <property type="component" value="Unassembled WGS sequence"/>
</dbReference>
<feature type="non-terminal residue" evidence="1">
    <location>
        <position position="1"/>
    </location>
</feature>
<evidence type="ECO:0000313" key="2">
    <source>
        <dbReference type="Proteomes" id="UP000233551"/>
    </source>
</evidence>
<comment type="caution">
    <text evidence="1">The sequence shown here is derived from an EMBL/GenBank/DDBJ whole genome shotgun (WGS) entry which is preliminary data.</text>
</comment>